<dbReference type="PANTHER" id="PTHR19304">
    <property type="entry name" value="CYCLIC-AMP RESPONSE ELEMENT BINDING PROTEIN"/>
    <property type="match status" value="1"/>
</dbReference>
<protein>
    <submittedName>
        <fullName evidence="8">Alcohol O-acetyltransferase</fullName>
    </submittedName>
</protein>
<dbReference type="STRING" id="1220188.A0A4S3JI86"/>
<dbReference type="CDD" id="cd14687">
    <property type="entry name" value="bZIP_ATF2"/>
    <property type="match status" value="1"/>
</dbReference>
<dbReference type="Proteomes" id="UP000324241">
    <property type="component" value="Unassembled WGS sequence"/>
</dbReference>
<dbReference type="GO" id="GO:0005634">
    <property type="term" value="C:nucleus"/>
    <property type="evidence" value="ECO:0007669"/>
    <property type="project" value="UniProtKB-SubCell"/>
</dbReference>
<feature type="compositionally biased region" description="Low complexity" evidence="6">
    <location>
        <begin position="68"/>
        <end position="83"/>
    </location>
</feature>
<evidence type="ECO:0000256" key="3">
    <source>
        <dbReference type="ARBA" id="ARBA00023163"/>
    </source>
</evidence>
<feature type="coiled-coil region" evidence="5">
    <location>
        <begin position="128"/>
        <end position="169"/>
    </location>
</feature>
<keyword evidence="2" id="KW-0805">Transcription regulation</keyword>
<keyword evidence="4" id="KW-0539">Nucleus</keyword>
<comment type="caution">
    <text evidence="9">The sequence shown here is derived from an EMBL/GenBank/DDBJ whole genome shotgun (WGS) entry which is preliminary data.</text>
</comment>
<keyword evidence="10" id="KW-1185">Reference proteome</keyword>
<evidence type="ECO:0000256" key="4">
    <source>
        <dbReference type="ARBA" id="ARBA00023242"/>
    </source>
</evidence>
<dbReference type="EMBL" id="QUQM01000008">
    <property type="protein sequence ID" value="KAA8641968.1"/>
    <property type="molecule type" value="Genomic_DNA"/>
</dbReference>
<evidence type="ECO:0000256" key="2">
    <source>
        <dbReference type="ARBA" id="ARBA00023015"/>
    </source>
</evidence>
<dbReference type="PROSITE" id="PS50217">
    <property type="entry name" value="BZIP"/>
    <property type="match status" value="1"/>
</dbReference>
<dbReference type="SUPFAM" id="SSF57959">
    <property type="entry name" value="Leucine zipper domain"/>
    <property type="match status" value="1"/>
</dbReference>
<dbReference type="AlphaFoldDB" id="A0A4S3JI86"/>
<dbReference type="SMART" id="SM00338">
    <property type="entry name" value="BRLZ"/>
    <property type="match status" value="1"/>
</dbReference>
<evidence type="ECO:0000259" key="7">
    <source>
        <dbReference type="PROSITE" id="PS50217"/>
    </source>
</evidence>
<reference evidence="8 11" key="2">
    <citation type="submission" date="2019-08" db="EMBL/GenBank/DDBJ databases">
        <title>The genome sequence of a newly discovered highly antifungal drug resistant Aspergillus species, Aspergillus tanneri NIH 1004.</title>
        <authorList>
            <person name="Mounaud S."/>
            <person name="Singh I."/>
            <person name="Joardar V."/>
            <person name="Pakala S."/>
            <person name="Pakala S."/>
            <person name="Venepally P."/>
            <person name="Chung J.K."/>
            <person name="Losada L."/>
            <person name="Nierman W.C."/>
        </authorList>
    </citation>
    <scope>NUCLEOTIDE SEQUENCE [LARGE SCALE GENOMIC DNA]</scope>
    <source>
        <strain evidence="8 11">NIH1004</strain>
    </source>
</reference>
<evidence type="ECO:0000256" key="6">
    <source>
        <dbReference type="SAM" id="MobiDB-lite"/>
    </source>
</evidence>
<feature type="compositionally biased region" description="Basic and acidic residues" evidence="6">
    <location>
        <begin position="103"/>
        <end position="116"/>
    </location>
</feature>
<name>A0A4S3JI86_9EURO</name>
<dbReference type="GeneID" id="54333608"/>
<sequence length="185" mass="21561">MSPFLHRSDMSDDEFTATYLFKIEDLSEEPVMTEYPPESSSSPDKEDDSSIQPLSKSVSPAENQSEQSTTSHSCSTCRSCSTSEDLPNTSNPRKRNYEDDEWEYKNEEGEERRSQMLERNRIAATKCRRKKKARLQAIEESIEDEERTIERMERELALLERESQILDDVIRKHLSSGKCRFMPKH</sequence>
<dbReference type="RefSeq" id="XP_033421330.1">
    <property type="nucleotide sequence ID" value="XM_033575475.1"/>
</dbReference>
<proteinExistence type="predicted"/>
<comment type="subcellular location">
    <subcellularLocation>
        <location evidence="1">Nucleus</location>
    </subcellularLocation>
</comment>
<evidence type="ECO:0000256" key="1">
    <source>
        <dbReference type="ARBA" id="ARBA00004123"/>
    </source>
</evidence>
<dbReference type="EMBL" id="SOSA01000217">
    <property type="protein sequence ID" value="THC94277.1"/>
    <property type="molecule type" value="Genomic_DNA"/>
</dbReference>
<organism evidence="9 10">
    <name type="scientific">Aspergillus tanneri</name>
    <dbReference type="NCBI Taxonomy" id="1220188"/>
    <lineage>
        <taxon>Eukaryota</taxon>
        <taxon>Fungi</taxon>
        <taxon>Dikarya</taxon>
        <taxon>Ascomycota</taxon>
        <taxon>Pezizomycotina</taxon>
        <taxon>Eurotiomycetes</taxon>
        <taxon>Eurotiomycetidae</taxon>
        <taxon>Eurotiales</taxon>
        <taxon>Aspergillaceae</taxon>
        <taxon>Aspergillus</taxon>
        <taxon>Aspergillus subgen. Circumdati</taxon>
    </lineage>
</organism>
<evidence type="ECO:0000313" key="11">
    <source>
        <dbReference type="Proteomes" id="UP000324241"/>
    </source>
</evidence>
<dbReference type="GO" id="GO:0016740">
    <property type="term" value="F:transferase activity"/>
    <property type="evidence" value="ECO:0007669"/>
    <property type="project" value="UniProtKB-KW"/>
</dbReference>
<reference evidence="9 10" key="1">
    <citation type="submission" date="2019-03" db="EMBL/GenBank/DDBJ databases">
        <title>The genome sequence of a newly discovered highly antifungal drug resistant Aspergillus species, Aspergillus tanneri NIH 1004.</title>
        <authorList>
            <person name="Mounaud S."/>
            <person name="Singh I."/>
            <person name="Joardar V."/>
            <person name="Pakala S."/>
            <person name="Pakala S."/>
            <person name="Venepally P."/>
            <person name="Hoover J."/>
            <person name="Nierman W."/>
            <person name="Chung J."/>
            <person name="Losada L."/>
        </authorList>
    </citation>
    <scope>NUCLEOTIDE SEQUENCE [LARGE SCALE GENOMIC DNA]</scope>
    <source>
        <strain evidence="9 10">NIH1004</strain>
    </source>
</reference>
<keyword evidence="8" id="KW-0808">Transferase</keyword>
<dbReference type="InterPro" id="IPR004827">
    <property type="entry name" value="bZIP"/>
</dbReference>
<evidence type="ECO:0000256" key="5">
    <source>
        <dbReference type="SAM" id="Coils"/>
    </source>
</evidence>
<dbReference type="GO" id="GO:0003700">
    <property type="term" value="F:DNA-binding transcription factor activity"/>
    <property type="evidence" value="ECO:0007669"/>
    <property type="project" value="InterPro"/>
</dbReference>
<dbReference type="InterPro" id="IPR046347">
    <property type="entry name" value="bZIP_sf"/>
</dbReference>
<feature type="domain" description="BZIP" evidence="7">
    <location>
        <begin position="110"/>
        <end position="173"/>
    </location>
</feature>
<dbReference type="VEuPathDB" id="FungiDB:EYZ11_006250"/>
<feature type="compositionally biased region" description="Polar residues" evidence="6">
    <location>
        <begin position="51"/>
        <end position="67"/>
    </location>
</feature>
<dbReference type="InterPro" id="IPR051027">
    <property type="entry name" value="bZIP_transcription_factors"/>
</dbReference>
<dbReference type="Proteomes" id="UP000308092">
    <property type="component" value="Unassembled WGS sequence"/>
</dbReference>
<keyword evidence="3" id="KW-0804">Transcription</keyword>
<keyword evidence="5" id="KW-0175">Coiled coil</keyword>
<evidence type="ECO:0000313" key="9">
    <source>
        <dbReference type="EMBL" id="THC94277.1"/>
    </source>
</evidence>
<evidence type="ECO:0000313" key="10">
    <source>
        <dbReference type="Proteomes" id="UP000308092"/>
    </source>
</evidence>
<dbReference type="Gene3D" id="1.20.5.170">
    <property type="match status" value="1"/>
</dbReference>
<evidence type="ECO:0000313" key="8">
    <source>
        <dbReference type="EMBL" id="KAA8641968.1"/>
    </source>
</evidence>
<gene>
    <name evidence="8" type="primary">ATF2</name>
    <name evidence="8" type="ORF">ATNIH1004_010907</name>
    <name evidence="9" type="ORF">EYZ11_006250</name>
</gene>
<accession>A0A4S3JI86</accession>
<feature type="region of interest" description="Disordered" evidence="6">
    <location>
        <begin position="21"/>
        <end position="116"/>
    </location>
</feature>